<dbReference type="EMBL" id="GG702930">
    <property type="protein sequence ID" value="KOB89676.1"/>
    <property type="molecule type" value="Genomic_DNA"/>
</dbReference>
<dbReference type="Proteomes" id="UP000054282">
    <property type="component" value="Unassembled WGS sequence"/>
</dbReference>
<accession>A0A0L7MA27</accession>
<evidence type="ECO:0000313" key="2">
    <source>
        <dbReference type="Proteomes" id="UP000054282"/>
    </source>
</evidence>
<reference evidence="2" key="1">
    <citation type="submission" date="2006-09" db="EMBL/GenBank/DDBJ databases">
        <title>Annotation of Plasmodium falciparum Dd2.</title>
        <authorList>
            <consortium name="The Broad Institute Genome Sequencing Platform"/>
            <person name="Volkman S.K."/>
            <person name="Neafsey D.E."/>
            <person name="Dash A.P."/>
            <person name="Chitnis C.E."/>
            <person name="Hartl D.L."/>
            <person name="Young S.K."/>
            <person name="Zeng Q."/>
            <person name="Koehrsen M."/>
            <person name="Alvarado L."/>
            <person name="Berlin A."/>
            <person name="Borenstein D."/>
            <person name="Chapman S.B."/>
            <person name="Chen Z."/>
            <person name="Engels R."/>
            <person name="Freedman E."/>
            <person name="Gellesch M."/>
            <person name="Goldberg J."/>
            <person name="Griggs A."/>
            <person name="Gujja S."/>
            <person name="Heilman E.R."/>
            <person name="Heiman D.I."/>
            <person name="Howarth C."/>
            <person name="Jen D."/>
            <person name="Larson L."/>
            <person name="Mehta T."/>
            <person name="Neiman D."/>
            <person name="Park D."/>
            <person name="Pearson M."/>
            <person name="Roberts A."/>
            <person name="Saif S."/>
            <person name="Shea T."/>
            <person name="Shenoy N."/>
            <person name="Sisk P."/>
            <person name="Stolte C."/>
            <person name="Sykes S."/>
            <person name="Walk T."/>
            <person name="White J."/>
            <person name="Yandava C."/>
            <person name="Haas B."/>
            <person name="Henn M.R."/>
            <person name="Nusbaum C."/>
            <person name="Birren B."/>
        </authorList>
    </citation>
    <scope>NUCLEOTIDE SEQUENCE [LARGE SCALE GENOMIC DNA]</scope>
</reference>
<dbReference type="AlphaFoldDB" id="A0A0L7MA27"/>
<gene>
    <name evidence="1" type="ORF">PFDG_05230</name>
</gene>
<protein>
    <submittedName>
        <fullName evidence="1">Uncharacterized protein</fullName>
    </submittedName>
</protein>
<dbReference type="KEGG" id="pfd:PFDG_05230"/>
<reference evidence="2" key="2">
    <citation type="submission" date="2006-09" db="EMBL/GenBank/DDBJ databases">
        <title>The genome sequence of Plasmodium falciparum Dd2.</title>
        <authorList>
            <consortium name="The Broad Institute Genome Sequencing Platform"/>
            <person name="Birren B."/>
            <person name="Lander E."/>
            <person name="Galagan J."/>
            <person name="Nusbaum C."/>
            <person name="Devon K."/>
            <person name="Henn M."/>
            <person name="Jaffe D."/>
            <person name="Butler J."/>
            <person name="Alvarez P."/>
            <person name="Gnerre S."/>
            <person name="Grabherr M."/>
            <person name="Kleber M."/>
            <person name="Mauceli E."/>
            <person name="Brockman W."/>
            <person name="MacCallum I.A."/>
            <person name="Rounsley S."/>
            <person name="Young S."/>
            <person name="LaButti K."/>
            <person name="Pushparaj V."/>
            <person name="DeCaprio D."/>
            <person name="Crawford M."/>
            <person name="Koehrsen M."/>
            <person name="Engels R."/>
            <person name="Montgomery P."/>
            <person name="Pearson M."/>
            <person name="Howarth C."/>
            <person name="Larson L."/>
            <person name="Luoma S."/>
            <person name="White J."/>
            <person name="Kodira C."/>
            <person name="Zeng Q."/>
            <person name="O'Leary S."/>
            <person name="Yandava C."/>
            <person name="Alvarado L."/>
            <person name="Wirth D."/>
            <person name="Volkman S."/>
            <person name="Hartl D."/>
        </authorList>
    </citation>
    <scope>NUCLEOTIDE SEQUENCE [LARGE SCALE GENOMIC DNA]</scope>
</reference>
<sequence>MEIFFNKDLREDVPNINSSNYSELYPLPLSFDKFINEYTYLDEKVLSTSRAARSH</sequence>
<evidence type="ECO:0000313" key="1">
    <source>
        <dbReference type="EMBL" id="KOB89676.1"/>
    </source>
</evidence>
<proteinExistence type="predicted"/>
<name>A0A0L7MA27_PLAF4</name>
<organism evidence="1 2">
    <name type="scientific">Plasmodium falciparum (isolate Dd2)</name>
    <dbReference type="NCBI Taxonomy" id="57267"/>
    <lineage>
        <taxon>Eukaryota</taxon>
        <taxon>Sar</taxon>
        <taxon>Alveolata</taxon>
        <taxon>Apicomplexa</taxon>
        <taxon>Aconoidasida</taxon>
        <taxon>Haemosporida</taxon>
        <taxon>Plasmodiidae</taxon>
        <taxon>Plasmodium</taxon>
        <taxon>Plasmodium (Laverania)</taxon>
    </lineage>
</organism>